<dbReference type="SUPFAM" id="SSF46609">
    <property type="entry name" value="Fe,Mn superoxide dismutase (SOD), N-terminal domain"/>
    <property type="match status" value="1"/>
</dbReference>
<dbReference type="PROSITE" id="PS00088">
    <property type="entry name" value="SOD_MN"/>
    <property type="match status" value="1"/>
</dbReference>
<dbReference type="STRING" id="106004.A0A1Y2FV43"/>
<organism evidence="10 11">
    <name type="scientific">Leucosporidium creatinivorum</name>
    <dbReference type="NCBI Taxonomy" id="106004"/>
    <lineage>
        <taxon>Eukaryota</taxon>
        <taxon>Fungi</taxon>
        <taxon>Dikarya</taxon>
        <taxon>Basidiomycota</taxon>
        <taxon>Pucciniomycotina</taxon>
        <taxon>Microbotryomycetes</taxon>
        <taxon>Leucosporidiales</taxon>
        <taxon>Leucosporidium</taxon>
    </lineage>
</organism>
<dbReference type="EC" id="1.15.1.1" evidence="7"/>
<feature type="binding site" evidence="6">
    <location>
        <position position="28"/>
    </location>
    <ligand>
        <name>Mn(2+)</name>
        <dbReference type="ChEBI" id="CHEBI:29035"/>
    </ligand>
</feature>
<dbReference type="EMBL" id="MCGR01000013">
    <property type="protein sequence ID" value="ORY87437.1"/>
    <property type="molecule type" value="Genomic_DNA"/>
</dbReference>
<dbReference type="FunCoup" id="A0A1Y2FV43">
    <property type="interactions" value="235"/>
</dbReference>
<dbReference type="PRINTS" id="PR01703">
    <property type="entry name" value="MNSODISMTASE"/>
</dbReference>
<dbReference type="FunFam" id="3.55.40.20:FF:000004">
    <property type="entry name" value="Superoxide dismutase [Fe]"/>
    <property type="match status" value="1"/>
</dbReference>
<protein>
    <recommendedName>
        <fullName evidence="7">Superoxide dismutase</fullName>
        <ecNumber evidence="7">1.15.1.1</ecNumber>
    </recommendedName>
</protein>
<dbReference type="GO" id="GO:0005739">
    <property type="term" value="C:mitochondrion"/>
    <property type="evidence" value="ECO:0007669"/>
    <property type="project" value="TreeGrafter"/>
</dbReference>
<feature type="binding site" evidence="6">
    <location>
        <position position="76"/>
    </location>
    <ligand>
        <name>Mn(2+)</name>
        <dbReference type="ChEBI" id="CHEBI:29035"/>
    </ligand>
</feature>
<evidence type="ECO:0000256" key="3">
    <source>
        <dbReference type="ARBA" id="ARBA00022862"/>
    </source>
</evidence>
<dbReference type="InterPro" id="IPR019833">
    <property type="entry name" value="Mn/Fe_SOD_BS"/>
</dbReference>
<dbReference type="InterPro" id="IPR019832">
    <property type="entry name" value="Mn/Fe_SOD_C"/>
</dbReference>
<dbReference type="GO" id="GO:0030145">
    <property type="term" value="F:manganese ion binding"/>
    <property type="evidence" value="ECO:0007669"/>
    <property type="project" value="TreeGrafter"/>
</dbReference>
<dbReference type="GO" id="GO:0004784">
    <property type="term" value="F:superoxide dismutase activity"/>
    <property type="evidence" value="ECO:0007669"/>
    <property type="project" value="UniProtKB-EC"/>
</dbReference>
<dbReference type="Gene3D" id="3.55.40.20">
    <property type="entry name" value="Iron/manganese superoxide dismutase, C-terminal domain"/>
    <property type="match status" value="1"/>
</dbReference>
<feature type="binding site" evidence="6">
    <location>
        <position position="164"/>
    </location>
    <ligand>
        <name>Mn(2+)</name>
        <dbReference type="ChEBI" id="CHEBI:29035"/>
    </ligand>
</feature>
<dbReference type="SUPFAM" id="SSF54719">
    <property type="entry name" value="Fe,Mn superoxide dismutase (SOD), C-terminal domain"/>
    <property type="match status" value="1"/>
</dbReference>
<comment type="function">
    <text evidence="7">Destroys radicals which are normally produced within the cells and which are toxic to biological systems.</text>
</comment>
<reference evidence="10 11" key="1">
    <citation type="submission" date="2016-07" db="EMBL/GenBank/DDBJ databases">
        <title>Pervasive Adenine N6-methylation of Active Genes in Fungi.</title>
        <authorList>
            <consortium name="DOE Joint Genome Institute"/>
            <person name="Mondo S.J."/>
            <person name="Dannebaum R.O."/>
            <person name="Kuo R.C."/>
            <person name="Labutti K."/>
            <person name="Haridas S."/>
            <person name="Kuo A."/>
            <person name="Salamov A."/>
            <person name="Ahrendt S.R."/>
            <person name="Lipzen A."/>
            <person name="Sullivan W."/>
            <person name="Andreopoulos W.B."/>
            <person name="Clum A."/>
            <person name="Lindquist E."/>
            <person name="Daum C."/>
            <person name="Ramamoorthy G.K."/>
            <person name="Gryganskyi A."/>
            <person name="Culley D."/>
            <person name="Magnuson J.K."/>
            <person name="James T.Y."/>
            <person name="O'Malley M.A."/>
            <person name="Stajich J.E."/>
            <person name="Spatafora J.W."/>
            <person name="Visel A."/>
            <person name="Grigoriev I.V."/>
        </authorList>
    </citation>
    <scope>NUCLEOTIDE SEQUENCE [LARGE SCALE GENOMIC DNA]</scope>
    <source>
        <strain evidence="10 11">62-1032</strain>
    </source>
</reference>
<evidence type="ECO:0000256" key="5">
    <source>
        <dbReference type="ARBA" id="ARBA00049204"/>
    </source>
</evidence>
<sequence length="201" mass="21914">MAPAQLPTLNYGLGDLVPAISEEIMTLHYTKHHQAYVTGINKASEDLQSAVAQDDIKKQIALQAAIKFNGGGHINHSLFWENLTPVAKSKFPESGPLADAVKSDFGSLDNLKKSINAAALGIQGSGWAWLAYNPTSKRIEAASTPNQDPLLGLTPLLGIDLWEHAFYLDYKNVKQAYLDAIWTIIDWKTVESRLTAGSAKL</sequence>
<dbReference type="InParanoid" id="A0A1Y2FV43"/>
<gene>
    <name evidence="10" type="ORF">BCR35DRAFT_302194</name>
</gene>
<feature type="binding site" evidence="6">
    <location>
        <position position="160"/>
    </location>
    <ligand>
        <name>Mn(2+)</name>
        <dbReference type="ChEBI" id="CHEBI:29035"/>
    </ligand>
</feature>
<evidence type="ECO:0000256" key="6">
    <source>
        <dbReference type="PIRSR" id="PIRSR000349-1"/>
    </source>
</evidence>
<feature type="domain" description="Manganese/iron superoxide dismutase N-terminal" evidence="8">
    <location>
        <begin position="5"/>
        <end position="83"/>
    </location>
</feature>
<dbReference type="PANTHER" id="PTHR11404">
    <property type="entry name" value="SUPEROXIDE DISMUTASE 2"/>
    <property type="match status" value="1"/>
</dbReference>
<dbReference type="InterPro" id="IPR036314">
    <property type="entry name" value="SOD_C_sf"/>
</dbReference>
<dbReference type="PANTHER" id="PTHR11404:SF6">
    <property type="entry name" value="SUPEROXIDE DISMUTASE [MN], MITOCHONDRIAL"/>
    <property type="match status" value="1"/>
</dbReference>
<dbReference type="InterPro" id="IPR019831">
    <property type="entry name" value="Mn/Fe_SOD_N"/>
</dbReference>
<evidence type="ECO:0000313" key="10">
    <source>
        <dbReference type="EMBL" id="ORY87437.1"/>
    </source>
</evidence>
<evidence type="ECO:0000256" key="4">
    <source>
        <dbReference type="ARBA" id="ARBA00023002"/>
    </source>
</evidence>
<evidence type="ECO:0000259" key="8">
    <source>
        <dbReference type="Pfam" id="PF00081"/>
    </source>
</evidence>
<evidence type="ECO:0000313" key="11">
    <source>
        <dbReference type="Proteomes" id="UP000193467"/>
    </source>
</evidence>
<dbReference type="PIRSF" id="PIRSF000349">
    <property type="entry name" value="SODismutase"/>
    <property type="match status" value="1"/>
</dbReference>
<dbReference type="Pfam" id="PF02777">
    <property type="entry name" value="Sod_Fe_C"/>
    <property type="match status" value="1"/>
</dbReference>
<evidence type="ECO:0000259" key="9">
    <source>
        <dbReference type="Pfam" id="PF02777"/>
    </source>
</evidence>
<comment type="catalytic activity">
    <reaction evidence="5 7">
        <text>2 superoxide + 2 H(+) = H2O2 + O2</text>
        <dbReference type="Rhea" id="RHEA:20696"/>
        <dbReference type="ChEBI" id="CHEBI:15378"/>
        <dbReference type="ChEBI" id="CHEBI:15379"/>
        <dbReference type="ChEBI" id="CHEBI:16240"/>
        <dbReference type="ChEBI" id="CHEBI:18421"/>
        <dbReference type="EC" id="1.15.1.1"/>
    </reaction>
</comment>
<keyword evidence="2 6" id="KW-0479">Metal-binding</keyword>
<name>A0A1Y2FV43_9BASI</name>
<accession>A0A1Y2FV43</accession>
<keyword evidence="11" id="KW-1185">Reference proteome</keyword>
<dbReference type="Pfam" id="PF00081">
    <property type="entry name" value="Sod_Fe_N"/>
    <property type="match status" value="1"/>
</dbReference>
<dbReference type="AlphaFoldDB" id="A0A1Y2FV43"/>
<keyword evidence="3" id="KW-0049">Antioxidant</keyword>
<proteinExistence type="inferred from homology"/>
<keyword evidence="4 7" id="KW-0560">Oxidoreductase</keyword>
<dbReference type="InterPro" id="IPR036324">
    <property type="entry name" value="Mn/Fe_SOD_N_sf"/>
</dbReference>
<dbReference type="InterPro" id="IPR001189">
    <property type="entry name" value="Mn/Fe_SOD"/>
</dbReference>
<dbReference type="Gene3D" id="1.10.287.990">
    <property type="entry name" value="Fe,Mn superoxide dismutase (SOD) domain"/>
    <property type="match status" value="1"/>
</dbReference>
<feature type="domain" description="Manganese/iron superoxide dismutase C-terminal" evidence="9">
    <location>
        <begin position="94"/>
        <end position="193"/>
    </location>
</feature>
<comment type="similarity">
    <text evidence="1 7">Belongs to the iron/manganese superoxide dismutase family.</text>
</comment>
<dbReference type="Proteomes" id="UP000193467">
    <property type="component" value="Unassembled WGS sequence"/>
</dbReference>
<evidence type="ECO:0000256" key="2">
    <source>
        <dbReference type="ARBA" id="ARBA00022723"/>
    </source>
</evidence>
<dbReference type="InterPro" id="IPR050265">
    <property type="entry name" value="Fe/Mn_Superoxide_Dismutase"/>
</dbReference>
<dbReference type="FunFam" id="1.10.287.990:FF:000001">
    <property type="entry name" value="Superoxide dismutase"/>
    <property type="match status" value="1"/>
</dbReference>
<evidence type="ECO:0000256" key="7">
    <source>
        <dbReference type="RuleBase" id="RU000414"/>
    </source>
</evidence>
<comment type="caution">
    <text evidence="10">The sequence shown here is derived from an EMBL/GenBank/DDBJ whole genome shotgun (WGS) entry which is preliminary data.</text>
</comment>
<dbReference type="OrthoDB" id="239262at2759"/>
<evidence type="ECO:0000256" key="1">
    <source>
        <dbReference type="ARBA" id="ARBA00008714"/>
    </source>
</evidence>